<feature type="region of interest" description="Disordered" evidence="1">
    <location>
        <begin position="416"/>
        <end position="441"/>
    </location>
</feature>
<feature type="region of interest" description="Disordered" evidence="1">
    <location>
        <begin position="159"/>
        <end position="183"/>
    </location>
</feature>
<dbReference type="Proteomes" id="UP000789572">
    <property type="component" value="Unassembled WGS sequence"/>
</dbReference>
<evidence type="ECO:0000256" key="1">
    <source>
        <dbReference type="SAM" id="MobiDB-lite"/>
    </source>
</evidence>
<feature type="region of interest" description="Disordered" evidence="1">
    <location>
        <begin position="23"/>
        <end position="71"/>
    </location>
</feature>
<accession>A0A9N9FRH0</accession>
<dbReference type="EMBL" id="CAJVPJ010000714">
    <property type="protein sequence ID" value="CAG8551232.1"/>
    <property type="molecule type" value="Genomic_DNA"/>
</dbReference>
<keyword evidence="3" id="KW-1185">Reference proteome</keyword>
<reference evidence="2" key="1">
    <citation type="submission" date="2021-06" db="EMBL/GenBank/DDBJ databases">
        <authorList>
            <person name="Kallberg Y."/>
            <person name="Tangrot J."/>
            <person name="Rosling A."/>
        </authorList>
    </citation>
    <scope>NUCLEOTIDE SEQUENCE</scope>
    <source>
        <strain evidence="2">IA702</strain>
    </source>
</reference>
<evidence type="ECO:0000313" key="3">
    <source>
        <dbReference type="Proteomes" id="UP000789572"/>
    </source>
</evidence>
<feature type="compositionally biased region" description="Basic residues" evidence="1">
    <location>
        <begin position="49"/>
        <end position="61"/>
    </location>
</feature>
<evidence type="ECO:0000313" key="2">
    <source>
        <dbReference type="EMBL" id="CAG8551232.1"/>
    </source>
</evidence>
<protein>
    <submittedName>
        <fullName evidence="2">831_t:CDS:1</fullName>
    </submittedName>
</protein>
<sequence length="481" mass="54319">MPDSRKILAEKWINEQRHIALNGQYDNCPDENKKTSAPNKVFAAEQSRKRTSTRATLKKSLRKPDSENTGTRLRLQAPGSSIMNKFRSPVVTSERITLKRNADKGMFGLFKASNAVKISKKVANHIAKRKAESSNGDVETGSSDESDHIYVVKAIKKKARKTVDTNENGQHAKAHNKDRDDDSFEIQNVNGESAGVNAHSNSNVPSPLCSPSNSTIGDSCADMDLHMQWKNFKSRSADKGKVTNKSVLFSRFFDRVNQKREKTCCDDTKNNKSNGKNKNEYVIDNEQQGKCGEMHEQEGVNKAVQEEVLSIPKQTKTIEDTRNYANTAANEFEKLPDEAFNSNDVGYNGYNSAQDFQSRYFSWTNAGEFNTGGLDENEIKNSRACRQPQSKSRLFDWWKEDQKKSPVIGSSSLMLPDYSNQVHSNNDNRSSTVPQYTASQENLRQPTSLFSDFQLYNDSSYPNYGGFFDQFRDSSNSYKWL</sequence>
<dbReference type="OrthoDB" id="10594812at2759"/>
<organism evidence="2 3">
    <name type="scientific">Paraglomus occultum</name>
    <dbReference type="NCBI Taxonomy" id="144539"/>
    <lineage>
        <taxon>Eukaryota</taxon>
        <taxon>Fungi</taxon>
        <taxon>Fungi incertae sedis</taxon>
        <taxon>Mucoromycota</taxon>
        <taxon>Glomeromycotina</taxon>
        <taxon>Glomeromycetes</taxon>
        <taxon>Paraglomerales</taxon>
        <taxon>Paraglomeraceae</taxon>
        <taxon>Paraglomus</taxon>
    </lineage>
</organism>
<name>A0A9N9FRH0_9GLOM</name>
<dbReference type="AlphaFoldDB" id="A0A9N9FRH0"/>
<proteinExistence type="predicted"/>
<comment type="caution">
    <text evidence="2">The sequence shown here is derived from an EMBL/GenBank/DDBJ whole genome shotgun (WGS) entry which is preliminary data.</text>
</comment>
<gene>
    <name evidence="2" type="ORF">POCULU_LOCUS5031</name>
</gene>